<dbReference type="Proteomes" id="UP000535937">
    <property type="component" value="Unassembled WGS sequence"/>
</dbReference>
<evidence type="ECO:0000313" key="4">
    <source>
        <dbReference type="Proteomes" id="UP000535937"/>
    </source>
</evidence>
<keyword evidence="2" id="KW-0413">Isomerase</keyword>
<evidence type="ECO:0000313" key="3">
    <source>
        <dbReference type="EMBL" id="MBB3061422.1"/>
    </source>
</evidence>
<dbReference type="EMBL" id="JACHWZ010000009">
    <property type="protein sequence ID" value="MBB3061422.1"/>
    <property type="molecule type" value="Genomic_DNA"/>
</dbReference>
<dbReference type="GO" id="GO:0016853">
    <property type="term" value="F:isomerase activity"/>
    <property type="evidence" value="ECO:0007669"/>
    <property type="project" value="UniProtKB-KW"/>
</dbReference>
<gene>
    <name evidence="3" type="ORF">FHS09_002255</name>
</gene>
<reference evidence="3 4" key="1">
    <citation type="submission" date="2020-08" db="EMBL/GenBank/DDBJ databases">
        <title>Genomic Encyclopedia of Type Strains, Phase III (KMG-III): the genomes of soil and plant-associated and newly described type strains.</title>
        <authorList>
            <person name="Whitman W."/>
        </authorList>
    </citation>
    <scope>NUCLEOTIDE SEQUENCE [LARGE SCALE GENOMIC DNA]</scope>
    <source>
        <strain evidence="3 4">CECT 8799</strain>
    </source>
</reference>
<name>A0A7W4Z995_9GAMM</name>
<comment type="caution">
    <text evidence="3">The sequence shown here is derived from an EMBL/GenBank/DDBJ whole genome shotgun (WGS) entry which is preliminary data.</text>
</comment>
<dbReference type="Gene3D" id="3.10.310.10">
    <property type="entry name" value="Diaminopimelate Epimerase, Chain A, domain 1"/>
    <property type="match status" value="1"/>
</dbReference>
<proteinExistence type="inferred from homology"/>
<keyword evidence="4" id="KW-1185">Reference proteome</keyword>
<dbReference type="SUPFAM" id="SSF54506">
    <property type="entry name" value="Diaminopimelate epimerase-like"/>
    <property type="match status" value="1"/>
</dbReference>
<protein>
    <submittedName>
        <fullName evidence="3">Uncharacterized protein</fullName>
    </submittedName>
</protein>
<evidence type="ECO:0000256" key="1">
    <source>
        <dbReference type="ARBA" id="ARBA00007673"/>
    </source>
</evidence>
<sequence>MSQKKSEDNWGLYRGEACGSARLEIVGEIIMIQGAPHGAVEMGLIDKVEDAASRQYTPKIAFVAPPKGYTASSGKESRLVISTCWCAPCPWANCTTL</sequence>
<accession>A0A7W4Z995</accession>
<dbReference type="AlphaFoldDB" id="A0A7W4Z995"/>
<dbReference type="Pfam" id="PF04303">
    <property type="entry name" value="PrpF"/>
    <property type="match status" value="1"/>
</dbReference>
<organism evidence="3 4">
    <name type="scientific">Microbulbifer rhizosphaerae</name>
    <dbReference type="NCBI Taxonomy" id="1562603"/>
    <lineage>
        <taxon>Bacteria</taxon>
        <taxon>Pseudomonadati</taxon>
        <taxon>Pseudomonadota</taxon>
        <taxon>Gammaproteobacteria</taxon>
        <taxon>Cellvibrionales</taxon>
        <taxon>Microbulbiferaceae</taxon>
        <taxon>Microbulbifer</taxon>
    </lineage>
</organism>
<dbReference type="InterPro" id="IPR007400">
    <property type="entry name" value="PrpF-like"/>
</dbReference>
<evidence type="ECO:0000256" key="2">
    <source>
        <dbReference type="ARBA" id="ARBA00023235"/>
    </source>
</evidence>
<comment type="similarity">
    <text evidence="1">Belongs to the PrpF family.</text>
</comment>